<name>A0ABT2LSC0_9HYPH</name>
<reference evidence="2 3" key="1">
    <citation type="submission" date="2022-09" db="EMBL/GenBank/DDBJ databases">
        <title>Chelativorans salina sp. nov., a novel slightly halophilic bacterium isolated from a saline lake sediment enrichment.</title>
        <authorList>
            <person name="Gao L."/>
            <person name="Fang B.-Z."/>
            <person name="Li W.-J."/>
        </authorList>
    </citation>
    <scope>NUCLEOTIDE SEQUENCE [LARGE SCALE GENOMIC DNA]</scope>
    <source>
        <strain evidence="2 3">EGI FJ00035</strain>
    </source>
</reference>
<comment type="caution">
    <text evidence="2">The sequence shown here is derived from an EMBL/GenBank/DDBJ whole genome shotgun (WGS) entry which is preliminary data.</text>
</comment>
<accession>A0ABT2LSC0</accession>
<protein>
    <submittedName>
        <fullName evidence="2">Uncharacterized protein</fullName>
    </submittedName>
</protein>
<gene>
    <name evidence="2" type="ORF">N5A92_20645</name>
</gene>
<sequence length="57" mass="6210">MPKKVPRNKARQGRRGFPVLFILIVGLLLAALAWWGAEIYGVAIAPNEPAGDLQTPQ</sequence>
<evidence type="ECO:0000313" key="3">
    <source>
        <dbReference type="Proteomes" id="UP001320831"/>
    </source>
</evidence>
<keyword evidence="3" id="KW-1185">Reference proteome</keyword>
<proteinExistence type="predicted"/>
<dbReference type="Proteomes" id="UP001320831">
    <property type="component" value="Unassembled WGS sequence"/>
</dbReference>
<evidence type="ECO:0000313" key="2">
    <source>
        <dbReference type="EMBL" id="MCT7377430.1"/>
    </source>
</evidence>
<keyword evidence="1" id="KW-1133">Transmembrane helix</keyword>
<dbReference type="RefSeq" id="WP_260905931.1">
    <property type="nucleotide sequence ID" value="NZ_JAOCZP010000007.1"/>
</dbReference>
<keyword evidence="1" id="KW-0472">Membrane</keyword>
<organism evidence="2 3">
    <name type="scientific">Chelativorans salis</name>
    <dbReference type="NCBI Taxonomy" id="2978478"/>
    <lineage>
        <taxon>Bacteria</taxon>
        <taxon>Pseudomonadati</taxon>
        <taxon>Pseudomonadota</taxon>
        <taxon>Alphaproteobacteria</taxon>
        <taxon>Hyphomicrobiales</taxon>
        <taxon>Phyllobacteriaceae</taxon>
        <taxon>Chelativorans</taxon>
    </lineage>
</organism>
<evidence type="ECO:0000256" key="1">
    <source>
        <dbReference type="SAM" id="Phobius"/>
    </source>
</evidence>
<feature type="transmembrane region" description="Helical" evidence="1">
    <location>
        <begin position="16"/>
        <end position="37"/>
    </location>
</feature>
<dbReference type="EMBL" id="JAOCZP010000007">
    <property type="protein sequence ID" value="MCT7377430.1"/>
    <property type="molecule type" value="Genomic_DNA"/>
</dbReference>
<keyword evidence="1" id="KW-0812">Transmembrane</keyword>